<dbReference type="PANTHER" id="PTHR45641">
    <property type="entry name" value="TETRATRICOPEPTIDE REPEAT PROTEIN (AFU_ORTHOLOGUE AFUA_6G03870)"/>
    <property type="match status" value="1"/>
</dbReference>
<dbReference type="Pfam" id="PF01129">
    <property type="entry name" value="ART"/>
    <property type="match status" value="1"/>
</dbReference>
<comment type="catalytic activity">
    <reaction evidence="7 8">
        <text>L-arginyl-[protein] + NAD(+) = N(omega)-(ADP-D-ribosyl)-L-arginyl-[protein] + nicotinamide + H(+)</text>
        <dbReference type="Rhea" id="RHEA:19149"/>
        <dbReference type="Rhea" id="RHEA-COMP:10532"/>
        <dbReference type="Rhea" id="RHEA-COMP:15087"/>
        <dbReference type="ChEBI" id="CHEBI:15378"/>
        <dbReference type="ChEBI" id="CHEBI:17154"/>
        <dbReference type="ChEBI" id="CHEBI:29965"/>
        <dbReference type="ChEBI" id="CHEBI:57540"/>
        <dbReference type="ChEBI" id="CHEBI:142554"/>
        <dbReference type="EC" id="2.4.2.31"/>
    </reaction>
</comment>
<dbReference type="GO" id="GO:0106274">
    <property type="term" value="F:NAD+-protein-arginine ADP-ribosyltransferase activity"/>
    <property type="evidence" value="ECO:0007669"/>
    <property type="project" value="UniProtKB-EC"/>
</dbReference>
<dbReference type="OrthoDB" id="5981781at2759"/>
<dbReference type="EMBL" id="CAJNOQ010002396">
    <property type="protein sequence ID" value="CAF0955934.1"/>
    <property type="molecule type" value="Genomic_DNA"/>
</dbReference>
<dbReference type="InterPro" id="IPR000768">
    <property type="entry name" value="ART"/>
</dbReference>
<evidence type="ECO:0000313" key="14">
    <source>
        <dbReference type="Proteomes" id="UP000663829"/>
    </source>
</evidence>
<keyword evidence="9" id="KW-1133">Transmembrane helix</keyword>
<dbReference type="AlphaFoldDB" id="A0A814DQF8"/>
<evidence type="ECO:0000256" key="8">
    <source>
        <dbReference type="RuleBase" id="RU361228"/>
    </source>
</evidence>
<keyword evidence="8" id="KW-0521">NADP</keyword>
<evidence type="ECO:0000313" key="10">
    <source>
        <dbReference type="EMBL" id="CAF0948806.1"/>
    </source>
</evidence>
<dbReference type="Proteomes" id="UP000663829">
    <property type="component" value="Unassembled WGS sequence"/>
</dbReference>
<reference evidence="11" key="1">
    <citation type="submission" date="2021-02" db="EMBL/GenBank/DDBJ databases">
        <authorList>
            <person name="Nowell W R."/>
        </authorList>
    </citation>
    <scope>NUCLEOTIDE SEQUENCE</scope>
</reference>
<evidence type="ECO:0000313" key="13">
    <source>
        <dbReference type="EMBL" id="CAF3731004.1"/>
    </source>
</evidence>
<keyword evidence="3 8" id="KW-0808">Transferase</keyword>
<dbReference type="Proteomes" id="UP000681722">
    <property type="component" value="Unassembled WGS sequence"/>
</dbReference>
<accession>A0A814DQF8</accession>
<dbReference type="Proteomes" id="UP000682733">
    <property type="component" value="Unassembled WGS sequence"/>
</dbReference>
<evidence type="ECO:0000313" key="12">
    <source>
        <dbReference type="EMBL" id="CAF3723223.1"/>
    </source>
</evidence>
<dbReference type="Pfam" id="PF13374">
    <property type="entry name" value="TPR_10"/>
    <property type="match status" value="1"/>
</dbReference>
<evidence type="ECO:0000256" key="2">
    <source>
        <dbReference type="ARBA" id="ARBA00022676"/>
    </source>
</evidence>
<keyword evidence="6" id="KW-0802">TPR repeat</keyword>
<evidence type="ECO:0000256" key="4">
    <source>
        <dbReference type="ARBA" id="ARBA00022695"/>
    </source>
</evidence>
<keyword evidence="5" id="KW-0677">Repeat</keyword>
<evidence type="ECO:0000313" key="11">
    <source>
        <dbReference type="EMBL" id="CAF0955934.1"/>
    </source>
</evidence>
<organism evidence="11 14">
    <name type="scientific">Didymodactylos carnosus</name>
    <dbReference type="NCBI Taxonomy" id="1234261"/>
    <lineage>
        <taxon>Eukaryota</taxon>
        <taxon>Metazoa</taxon>
        <taxon>Spiralia</taxon>
        <taxon>Gnathifera</taxon>
        <taxon>Rotifera</taxon>
        <taxon>Eurotatoria</taxon>
        <taxon>Bdelloidea</taxon>
        <taxon>Philodinida</taxon>
        <taxon>Philodinidae</taxon>
        <taxon>Didymodactylos</taxon>
    </lineage>
</organism>
<keyword evidence="9" id="KW-0812">Transmembrane</keyword>
<dbReference type="PROSITE" id="PS51996">
    <property type="entry name" value="TR_MART"/>
    <property type="match status" value="1"/>
</dbReference>
<dbReference type="PANTHER" id="PTHR45641:SF19">
    <property type="entry name" value="NEPHROCYSTIN-3"/>
    <property type="match status" value="1"/>
</dbReference>
<sequence>MYLRPEHSSKFYKVKSHGQNTMPFKPLLTWTGQTASFYYDSITQKQMTYKLVWLDPNVSQQSGLEAQLREIIQLMEVYETVEECETAIRKLQSSTDGSIVLIIAISMAHFFIPFVHAMPNLRKIFIYSSDGTDRDVEDLLKVSEKVKPIIDNAEELVQAISDDWEELEKPDEVFSYTVFGDPDRTLSHQNPNIIWSRLIIQCLSRLSDQSRKQDLKELVDLMRRVYRTNAVQQEKIDEFQQTYSAADALKWYTKDFCLYRMLNKALRSGHADSLFAFRIFIKDLYVQLQILLDDQRQNKGSRVLRTFRGQAMSKNEIMHFQEQEILSVNTFFSTTLDRQQALGFIFGGVADTHRFRSVLLEIDADKFVDSSPFADISAVSQMPHEQEVLFMPGTILRVTSLQCDAALDAHIIGLKLCSDTALEFSNTLKSLQRDLFKSTTETNRSTFAELLLQLGEYDKAEKIFLETLNEPTFSRVEHIKRLSGVARTALAKGNFDEAARHSERILDIILEQVPVDYTDLAAACTDLCQVYREQEKYELAIEFGKYAVDIGRTVPLKHRTAKAFSLMSDTHDALGCAYLASNEHFDLALFHYHLALICAKQGGHTTASVSVGIIYQNIAGVHFRNKDYREARKWLNESLGIFRQTLPLTHPRIGDICYNLALAYLFSRKSNKFATYATEAYTIYENSLPSTHPSRIRATELMKILKDVIGRNTGVAPEGVLLVSSTFLPRRRN</sequence>
<dbReference type="Proteomes" id="UP000677228">
    <property type="component" value="Unassembled WGS sequence"/>
</dbReference>
<evidence type="ECO:0000256" key="3">
    <source>
        <dbReference type="ARBA" id="ARBA00022679"/>
    </source>
</evidence>
<gene>
    <name evidence="11" type="ORF">GPM918_LOCUS11496</name>
    <name evidence="10" type="ORF">OVA965_LOCUS12040</name>
    <name evidence="13" type="ORF">SRO942_LOCUS11499</name>
    <name evidence="12" type="ORF">TMI583_LOCUS12044</name>
</gene>
<dbReference type="SMART" id="SM00028">
    <property type="entry name" value="TPR"/>
    <property type="match status" value="3"/>
</dbReference>
<dbReference type="Gene3D" id="1.25.40.10">
    <property type="entry name" value="Tetratricopeptide repeat domain"/>
    <property type="match status" value="2"/>
</dbReference>
<evidence type="ECO:0000256" key="6">
    <source>
        <dbReference type="ARBA" id="ARBA00022803"/>
    </source>
</evidence>
<keyword evidence="2 8" id="KW-0328">Glycosyltransferase</keyword>
<evidence type="ECO:0000256" key="7">
    <source>
        <dbReference type="ARBA" id="ARBA00047597"/>
    </source>
</evidence>
<dbReference type="SUPFAM" id="SSF56399">
    <property type="entry name" value="ADP-ribosylation"/>
    <property type="match status" value="1"/>
</dbReference>
<dbReference type="Gene3D" id="3.90.176.10">
    <property type="entry name" value="Toxin ADP-ribosyltransferase, Chain A, domain 1"/>
    <property type="match status" value="1"/>
</dbReference>
<dbReference type="EMBL" id="CAJOBA010004768">
    <property type="protein sequence ID" value="CAF3723223.1"/>
    <property type="molecule type" value="Genomic_DNA"/>
</dbReference>
<keyword evidence="14" id="KW-1185">Reference proteome</keyword>
<keyword evidence="8" id="KW-0520">NAD</keyword>
<proteinExistence type="inferred from homology"/>
<dbReference type="EMBL" id="CAJOBC010002397">
    <property type="protein sequence ID" value="CAF3731004.1"/>
    <property type="molecule type" value="Genomic_DNA"/>
</dbReference>
<comment type="caution">
    <text evidence="11">The sequence shown here is derived from an EMBL/GenBank/DDBJ whole genome shotgun (WGS) entry which is preliminary data.</text>
</comment>
<name>A0A814DQF8_9BILA</name>
<dbReference type="EC" id="2.4.2.31" evidence="8"/>
<feature type="transmembrane region" description="Helical" evidence="9">
    <location>
        <begin position="99"/>
        <end position="118"/>
    </location>
</feature>
<dbReference type="InterPro" id="IPR011990">
    <property type="entry name" value="TPR-like_helical_dom_sf"/>
</dbReference>
<keyword evidence="9" id="KW-0472">Membrane</keyword>
<dbReference type="SUPFAM" id="SSF48452">
    <property type="entry name" value="TPR-like"/>
    <property type="match status" value="1"/>
</dbReference>
<dbReference type="InterPro" id="IPR019734">
    <property type="entry name" value="TPR_rpt"/>
</dbReference>
<dbReference type="GO" id="GO:0016779">
    <property type="term" value="F:nucleotidyltransferase activity"/>
    <property type="evidence" value="ECO:0007669"/>
    <property type="project" value="UniProtKB-KW"/>
</dbReference>
<evidence type="ECO:0000256" key="5">
    <source>
        <dbReference type="ARBA" id="ARBA00022737"/>
    </source>
</evidence>
<protein>
    <recommendedName>
        <fullName evidence="8">NAD(P)(+)--arginine ADP-ribosyltransferase</fullName>
        <ecNumber evidence="8">2.4.2.31</ecNumber>
    </recommendedName>
    <alternativeName>
        <fullName evidence="8">Mono(ADP-ribosyl)transferase</fullName>
    </alternativeName>
</protein>
<comment type="similarity">
    <text evidence="1 8">Belongs to the Arg-specific ADP-ribosyltransferase family.</text>
</comment>
<evidence type="ECO:0000256" key="1">
    <source>
        <dbReference type="ARBA" id="ARBA00009558"/>
    </source>
</evidence>
<dbReference type="EMBL" id="CAJNOK010004763">
    <property type="protein sequence ID" value="CAF0948806.1"/>
    <property type="molecule type" value="Genomic_DNA"/>
</dbReference>
<keyword evidence="4" id="KW-0548">Nucleotidyltransferase</keyword>
<evidence type="ECO:0000256" key="9">
    <source>
        <dbReference type="SAM" id="Phobius"/>
    </source>
</evidence>